<dbReference type="Proteomes" id="UP000426444">
    <property type="component" value="Chromosome"/>
</dbReference>
<reference evidence="8" key="1">
    <citation type="journal article" date="2019" name="Microbiology">
        <title>Complete Genome Sequence of an Uncultured Bacterium of the Candidate Phylum Bipolaricaulota.</title>
        <authorList>
            <person name="Kadnikov V.V."/>
            <person name="Mardanov A.V."/>
            <person name="Beletsky A.V."/>
            <person name="Frank Y.A."/>
            <person name="Karnachuk O.V."/>
            <person name="Ravin N.V."/>
        </authorList>
    </citation>
    <scope>NUCLEOTIDE SEQUENCE [LARGE SCALE GENOMIC DNA]</scope>
</reference>
<accession>A0A6I6DHZ8</accession>
<evidence type="ECO:0000256" key="2">
    <source>
        <dbReference type="ARBA" id="ARBA00023015"/>
    </source>
</evidence>
<evidence type="ECO:0000256" key="5">
    <source>
        <dbReference type="SAM" id="Coils"/>
    </source>
</evidence>
<dbReference type="GO" id="GO:0003700">
    <property type="term" value="F:DNA-binding transcription factor activity"/>
    <property type="evidence" value="ECO:0007669"/>
    <property type="project" value="InterPro"/>
</dbReference>
<dbReference type="InterPro" id="IPR000551">
    <property type="entry name" value="MerR-type_HTH_dom"/>
</dbReference>
<dbReference type="InterPro" id="IPR009061">
    <property type="entry name" value="DNA-bd_dom_put_sf"/>
</dbReference>
<dbReference type="PANTHER" id="PTHR30204:SF69">
    <property type="entry name" value="MERR-FAMILY TRANSCRIPTIONAL REGULATOR"/>
    <property type="match status" value="1"/>
</dbReference>
<dbReference type="GO" id="GO:0003677">
    <property type="term" value="F:DNA binding"/>
    <property type="evidence" value="ECO:0007669"/>
    <property type="project" value="UniProtKB-KW"/>
</dbReference>
<evidence type="ECO:0000313" key="8">
    <source>
        <dbReference type="Proteomes" id="UP000426444"/>
    </source>
</evidence>
<evidence type="ECO:0000256" key="4">
    <source>
        <dbReference type="ARBA" id="ARBA00023163"/>
    </source>
</evidence>
<protein>
    <submittedName>
        <fullName evidence="7">Transcriptional regulator, MerR family</fullName>
    </submittedName>
</protein>
<feature type="coiled-coil region" evidence="5">
    <location>
        <begin position="101"/>
        <end position="142"/>
    </location>
</feature>
<keyword evidence="3" id="KW-0238">DNA-binding</keyword>
<dbReference type="SMART" id="SM00422">
    <property type="entry name" value="HTH_MERR"/>
    <property type="match status" value="1"/>
</dbReference>
<dbReference type="Gene3D" id="1.10.1660.10">
    <property type="match status" value="1"/>
</dbReference>
<name>A0A6I6DHZ8_9FIRM</name>
<feature type="domain" description="HTH merR-type" evidence="6">
    <location>
        <begin position="5"/>
        <end position="73"/>
    </location>
</feature>
<dbReference type="Pfam" id="PF13411">
    <property type="entry name" value="MerR_1"/>
    <property type="match status" value="1"/>
</dbReference>
<keyword evidence="8" id="KW-1185">Reference proteome</keyword>
<dbReference type="SUPFAM" id="SSF46955">
    <property type="entry name" value="Putative DNA-binding domain"/>
    <property type="match status" value="1"/>
</dbReference>
<keyword evidence="1" id="KW-0678">Repressor</keyword>
<organism evidence="7 8">
    <name type="scientific">Candidatus Syntrophocurvum alkaliphilum</name>
    <dbReference type="NCBI Taxonomy" id="2293317"/>
    <lineage>
        <taxon>Bacteria</taxon>
        <taxon>Bacillati</taxon>
        <taxon>Bacillota</taxon>
        <taxon>Clostridia</taxon>
        <taxon>Eubacteriales</taxon>
        <taxon>Syntrophomonadaceae</taxon>
        <taxon>Candidatus Syntrophocurvum</taxon>
    </lineage>
</organism>
<gene>
    <name evidence="7" type="ORF">SYNTR_1347</name>
</gene>
<dbReference type="RefSeq" id="WP_197079044.1">
    <property type="nucleotide sequence ID" value="NZ_CP046457.1"/>
</dbReference>
<proteinExistence type="predicted"/>
<sequence>MREIRYKISEVSDLLGIEQHTLRYLENSLKLKIKRDERGDRVYNDSDLETFRLILSLRDKGLNTTAIKMALENLNQSDETSVAPKTSTNNNIEIYEAIANIEKIVEQNDKLIKQNENLEKRIENLEKKIDEKESNRQSKIDELIRLWKAEQEKNKSWLSKLRGR</sequence>
<evidence type="ECO:0000259" key="6">
    <source>
        <dbReference type="PROSITE" id="PS50937"/>
    </source>
</evidence>
<evidence type="ECO:0000313" key="7">
    <source>
        <dbReference type="EMBL" id="QGT99940.1"/>
    </source>
</evidence>
<keyword evidence="4" id="KW-0804">Transcription</keyword>
<dbReference type="KEGG" id="salq:SYNTR_1347"/>
<dbReference type="EMBL" id="CP046457">
    <property type="protein sequence ID" value="QGT99940.1"/>
    <property type="molecule type" value="Genomic_DNA"/>
</dbReference>
<dbReference type="InterPro" id="IPR047057">
    <property type="entry name" value="MerR_fam"/>
</dbReference>
<keyword evidence="5" id="KW-0175">Coiled coil</keyword>
<evidence type="ECO:0000256" key="3">
    <source>
        <dbReference type="ARBA" id="ARBA00023125"/>
    </source>
</evidence>
<dbReference type="AlphaFoldDB" id="A0A6I6DHZ8"/>
<keyword evidence="2" id="KW-0805">Transcription regulation</keyword>
<dbReference type="PROSITE" id="PS50937">
    <property type="entry name" value="HTH_MERR_2"/>
    <property type="match status" value="1"/>
</dbReference>
<evidence type="ECO:0000256" key="1">
    <source>
        <dbReference type="ARBA" id="ARBA00022491"/>
    </source>
</evidence>
<dbReference type="PANTHER" id="PTHR30204">
    <property type="entry name" value="REDOX-CYCLING DRUG-SENSING TRANSCRIPTIONAL ACTIVATOR SOXR"/>
    <property type="match status" value="1"/>
</dbReference>